<feature type="domain" description="HIT" evidence="4">
    <location>
        <begin position="8"/>
        <end position="116"/>
    </location>
</feature>
<dbReference type="Pfam" id="PF01230">
    <property type="entry name" value="HIT"/>
    <property type="match status" value="1"/>
</dbReference>
<name>A0A2T1BZE0_9CYAN</name>
<evidence type="ECO:0000313" key="6">
    <source>
        <dbReference type="Proteomes" id="UP000238762"/>
    </source>
</evidence>
<sequence>MSEPQDTIFSKIIRKEIAAQVVYEDDLAIAFKDIHPQAPIHILVIPKQPIPKLDDAQAQDAALLGHLLLTVKHVAAHLKIKDGYRVVINNGENGGQTVDHLHLHILGGRHMKWPPG</sequence>
<dbReference type="PROSITE" id="PS51084">
    <property type="entry name" value="HIT_2"/>
    <property type="match status" value="1"/>
</dbReference>
<dbReference type="PRINTS" id="PR00332">
    <property type="entry name" value="HISTRIAD"/>
</dbReference>
<dbReference type="Proteomes" id="UP000238762">
    <property type="component" value="Unassembled WGS sequence"/>
</dbReference>
<dbReference type="InterPro" id="IPR019808">
    <property type="entry name" value="Histidine_triad_CS"/>
</dbReference>
<dbReference type="InterPro" id="IPR036265">
    <property type="entry name" value="HIT-like_sf"/>
</dbReference>
<reference evidence="5 6" key="2">
    <citation type="submission" date="2018-03" db="EMBL/GenBank/DDBJ databases">
        <title>The ancient ancestry and fast evolution of plastids.</title>
        <authorList>
            <person name="Moore K.R."/>
            <person name="Magnabosco C."/>
            <person name="Momper L."/>
            <person name="Gold D.A."/>
            <person name="Bosak T."/>
            <person name="Fournier G.P."/>
        </authorList>
    </citation>
    <scope>NUCLEOTIDE SEQUENCE [LARGE SCALE GENOMIC DNA]</scope>
    <source>
        <strain evidence="5 6">CCAP 1448/3</strain>
    </source>
</reference>
<evidence type="ECO:0000256" key="3">
    <source>
        <dbReference type="PROSITE-ProRule" id="PRU00464"/>
    </source>
</evidence>
<comment type="caution">
    <text evidence="5">The sequence shown here is derived from an EMBL/GenBank/DDBJ whole genome shotgun (WGS) entry which is preliminary data.</text>
</comment>
<protein>
    <submittedName>
        <fullName evidence="5">Histidine triad nucleotide-binding protein</fullName>
    </submittedName>
</protein>
<dbReference type="GO" id="GO:0003824">
    <property type="term" value="F:catalytic activity"/>
    <property type="evidence" value="ECO:0007669"/>
    <property type="project" value="InterPro"/>
</dbReference>
<dbReference type="Gene3D" id="3.30.428.10">
    <property type="entry name" value="HIT-like"/>
    <property type="match status" value="1"/>
</dbReference>
<feature type="short sequence motif" description="Histidine triad motif" evidence="2 3">
    <location>
        <begin position="100"/>
        <end position="104"/>
    </location>
</feature>
<accession>A0A2T1BZE0</accession>
<dbReference type="RefSeq" id="WP_106290385.1">
    <property type="nucleotide sequence ID" value="NZ_CAWNTC010000150.1"/>
</dbReference>
<keyword evidence="6" id="KW-1185">Reference proteome</keyword>
<reference evidence="5 6" key="1">
    <citation type="submission" date="2018-02" db="EMBL/GenBank/DDBJ databases">
        <authorList>
            <person name="Cohen D.B."/>
            <person name="Kent A.D."/>
        </authorList>
    </citation>
    <scope>NUCLEOTIDE SEQUENCE [LARGE SCALE GENOMIC DNA]</scope>
    <source>
        <strain evidence="5 6">CCAP 1448/3</strain>
    </source>
</reference>
<evidence type="ECO:0000259" key="4">
    <source>
        <dbReference type="PROSITE" id="PS51084"/>
    </source>
</evidence>
<dbReference type="FunFam" id="3.30.428.10:FF:000005">
    <property type="entry name" value="Histidine triad nucleotide-binding protein 1"/>
    <property type="match status" value="1"/>
</dbReference>
<dbReference type="SUPFAM" id="SSF54197">
    <property type="entry name" value="HIT-like"/>
    <property type="match status" value="1"/>
</dbReference>
<evidence type="ECO:0000256" key="1">
    <source>
        <dbReference type="PIRSR" id="PIRSR601310-1"/>
    </source>
</evidence>
<feature type="active site" description="Tele-AMP-histidine intermediate" evidence="1">
    <location>
        <position position="102"/>
    </location>
</feature>
<dbReference type="EMBL" id="PVWJ01000118">
    <property type="protein sequence ID" value="PSB01278.1"/>
    <property type="molecule type" value="Genomic_DNA"/>
</dbReference>
<dbReference type="AlphaFoldDB" id="A0A2T1BZE0"/>
<dbReference type="PANTHER" id="PTHR23089">
    <property type="entry name" value="HISTIDINE TRIAD HIT PROTEIN"/>
    <property type="match status" value="1"/>
</dbReference>
<organism evidence="5 6">
    <name type="scientific">Merismopedia glauca CCAP 1448/3</name>
    <dbReference type="NCBI Taxonomy" id="1296344"/>
    <lineage>
        <taxon>Bacteria</taxon>
        <taxon>Bacillati</taxon>
        <taxon>Cyanobacteriota</taxon>
        <taxon>Cyanophyceae</taxon>
        <taxon>Synechococcales</taxon>
        <taxon>Merismopediaceae</taxon>
        <taxon>Merismopedia</taxon>
    </lineage>
</organism>
<evidence type="ECO:0000313" key="5">
    <source>
        <dbReference type="EMBL" id="PSB01278.1"/>
    </source>
</evidence>
<dbReference type="OrthoDB" id="9784774at2"/>
<dbReference type="PROSITE" id="PS00892">
    <property type="entry name" value="HIT_1"/>
    <property type="match status" value="1"/>
</dbReference>
<gene>
    <name evidence="5" type="ORF">C7B64_19230</name>
</gene>
<dbReference type="CDD" id="cd01276">
    <property type="entry name" value="PKCI_related"/>
    <property type="match status" value="1"/>
</dbReference>
<evidence type="ECO:0000256" key="2">
    <source>
        <dbReference type="PIRSR" id="PIRSR601310-3"/>
    </source>
</evidence>
<dbReference type="InterPro" id="IPR001310">
    <property type="entry name" value="Histidine_triad_HIT"/>
</dbReference>
<dbReference type="InterPro" id="IPR011146">
    <property type="entry name" value="HIT-like"/>
</dbReference>
<proteinExistence type="predicted"/>